<dbReference type="KEGG" id="nfn:NFRAN_2947"/>
<dbReference type="Proteomes" id="UP000294299">
    <property type="component" value="Chromosome NFRAN"/>
</dbReference>
<proteinExistence type="predicted"/>
<dbReference type="EMBL" id="LR216287">
    <property type="protein sequence ID" value="VFJ15270.1"/>
    <property type="molecule type" value="Genomic_DNA"/>
</dbReference>
<protein>
    <submittedName>
        <fullName evidence="1">Uncharacterized protein</fullName>
    </submittedName>
</protein>
<sequence>MAMINTLANDNLVSLCIIQTPLNKEFIVLLFPNHDLIYHFTMDITYNK</sequence>
<reference evidence="1 2" key="1">
    <citation type="submission" date="2019-02" db="EMBL/GenBank/DDBJ databases">
        <authorList>
            <person name="Lehtovirta-Morley E L."/>
        </authorList>
    </citation>
    <scope>NUCLEOTIDE SEQUENCE [LARGE SCALE GENOMIC DNA]</scope>
    <source>
        <strain evidence="1">NFRAN1</strain>
    </source>
</reference>
<keyword evidence="2" id="KW-1185">Reference proteome</keyword>
<gene>
    <name evidence="1" type="ORF">NFRAN_2947</name>
</gene>
<organism evidence="1 2">
    <name type="scientific">Candidatus Nitrosocosmicus franklandianus</name>
    <dbReference type="NCBI Taxonomy" id="1798806"/>
    <lineage>
        <taxon>Archaea</taxon>
        <taxon>Nitrososphaerota</taxon>
        <taxon>Nitrososphaeria</taxon>
        <taxon>Nitrososphaerales</taxon>
        <taxon>Nitrososphaeraceae</taxon>
        <taxon>Candidatus Nitrosocosmicus</taxon>
    </lineage>
</organism>
<evidence type="ECO:0000313" key="1">
    <source>
        <dbReference type="EMBL" id="VFJ15270.1"/>
    </source>
</evidence>
<dbReference type="AlphaFoldDB" id="A0A484IGF6"/>
<evidence type="ECO:0000313" key="2">
    <source>
        <dbReference type="Proteomes" id="UP000294299"/>
    </source>
</evidence>
<name>A0A484IGF6_9ARCH</name>
<accession>A0A484IGF6</accession>